<proteinExistence type="predicted"/>
<geneLocation type="plasmid" evidence="2 3">
    <name>unnamed4</name>
</geneLocation>
<dbReference type="EMBL" id="CP095009">
    <property type="protein sequence ID" value="UOO97381.1"/>
    <property type="molecule type" value="Genomic_DNA"/>
</dbReference>
<dbReference type="EMBL" id="BAAADN010000053">
    <property type="protein sequence ID" value="GAA0471832.1"/>
    <property type="molecule type" value="Genomic_DNA"/>
</dbReference>
<gene>
    <name evidence="1" type="ORF">GCM10008985_30830</name>
    <name evidence="2" type="ORF">MUK72_19760</name>
</gene>
<dbReference type="AlphaFoldDB" id="A0AAV3SK87"/>
<keyword evidence="3" id="KW-1185">Reference proteome</keyword>
<keyword evidence="2" id="KW-0614">Plasmid</keyword>
<reference evidence="1" key="1">
    <citation type="journal article" date="2014" name="Int. J. Syst. Evol. Microbiol.">
        <title>Complete genome sequence of Corynebacterium casei LMG S-19264T (=DSM 44701T), isolated from a smear-ripened cheese.</title>
        <authorList>
            <consortium name="US DOE Joint Genome Institute (JGI-PGF)"/>
            <person name="Walter F."/>
            <person name="Albersmeier A."/>
            <person name="Kalinowski J."/>
            <person name="Ruckert C."/>
        </authorList>
    </citation>
    <scope>NUCLEOTIDE SEQUENCE</scope>
    <source>
        <strain evidence="1">JCM 12289</strain>
    </source>
</reference>
<accession>A0AAV3SK87</accession>
<evidence type="ECO:0000313" key="4">
    <source>
        <dbReference type="Proteomes" id="UP001500962"/>
    </source>
</evidence>
<dbReference type="PROSITE" id="PS51257">
    <property type="entry name" value="PROKAR_LIPOPROTEIN"/>
    <property type="match status" value="1"/>
</dbReference>
<organism evidence="1 4">
    <name type="scientific">Halococcus dombrowskii</name>
    <dbReference type="NCBI Taxonomy" id="179637"/>
    <lineage>
        <taxon>Archaea</taxon>
        <taxon>Methanobacteriati</taxon>
        <taxon>Methanobacteriota</taxon>
        <taxon>Stenosarchaea group</taxon>
        <taxon>Halobacteria</taxon>
        <taxon>Halobacteriales</taxon>
        <taxon>Halococcaceae</taxon>
        <taxon>Halococcus</taxon>
    </lineage>
</organism>
<evidence type="ECO:0000313" key="1">
    <source>
        <dbReference type="EMBL" id="GAA0471832.1"/>
    </source>
</evidence>
<protein>
    <submittedName>
        <fullName evidence="1">Uncharacterized protein</fullName>
    </submittedName>
</protein>
<dbReference type="GeneID" id="71764134"/>
<dbReference type="Proteomes" id="UP000830542">
    <property type="component" value="Plasmid unnamed4"/>
</dbReference>
<sequence length="129" mass="13204">MAGAPRRALAIVLVVVLVSSGCLTLGPSISADTGDSAVFEGLSVEEPWASEHVRVNATLRSTPAASNVTTITIIGENKQKYDTVSVASGQSVVPLWIPTGRNATLVASNSVNSTTLDSLNVSTGGNQLP</sequence>
<reference evidence="1" key="3">
    <citation type="submission" date="2023-12" db="EMBL/GenBank/DDBJ databases">
        <authorList>
            <person name="Sun Q."/>
            <person name="Inoue M."/>
        </authorList>
    </citation>
    <scope>NUCLEOTIDE SEQUENCE</scope>
    <source>
        <strain evidence="1">JCM 12289</strain>
    </source>
</reference>
<name>A0AAV3SK87_HALDO</name>
<dbReference type="KEGG" id="hdo:MUK72_19760"/>
<evidence type="ECO:0000313" key="3">
    <source>
        <dbReference type="Proteomes" id="UP000830542"/>
    </source>
</evidence>
<reference evidence="2" key="2">
    <citation type="submission" date="2022-04" db="EMBL/GenBank/DDBJ databases">
        <title>Sequencing and genomic assembly of Halococcus dombrowskii.</title>
        <authorList>
            <person name="Lim S.W."/>
            <person name="MacLea K.S."/>
        </authorList>
    </citation>
    <scope>NUCLEOTIDE SEQUENCE</scope>
    <source>
        <strain evidence="2">H4</strain>
        <plasmid evidence="2">unnamed4</plasmid>
    </source>
</reference>
<evidence type="ECO:0000313" key="2">
    <source>
        <dbReference type="EMBL" id="UOO97381.1"/>
    </source>
</evidence>
<dbReference type="Proteomes" id="UP001500962">
    <property type="component" value="Unassembled WGS sequence"/>
</dbReference>
<dbReference type="RefSeq" id="WP_244706957.1">
    <property type="nucleotide sequence ID" value="NZ_BAAADN010000053.1"/>
</dbReference>